<gene>
    <name evidence="3" type="ORF">Cvel_28121</name>
</gene>
<protein>
    <recommendedName>
        <fullName evidence="2">CBM20 domain-containing protein</fullName>
    </recommendedName>
</protein>
<sequence>MVSTVTVRMQCICAQTEPGESLKVSGDAEGIGSWSVPNSPCFVTEKDSFPVWALGPVELPVDKKIEFKFLIEKRDGTVLWEDFEGNRELFFSSGTCFAQYMCFHWGVPSRQTYENPPDDEGLPVEPEEKPYSCINDRQDEKHETLIFMCSPPIAPSKCRGGCTSLAVSEQMHACMETEADVTAVSPSSSSTSGMEEGSCSCSLASSSGCHGTSRKLSSSSAHRERLLIKRGGNKKRSDSTEEGGSLGGSTVGESPTVITGHYWHGGSASHRSRLSSRMSEESQMGLPPPNSPSPGTPPLPLAARFAAYPTTTSVVTLPPAPMQRDRERDVPGCVCVHMEKDKRKQTLTRCTEGEGEAGGHTTV</sequence>
<feature type="compositionally biased region" description="Pro residues" evidence="1">
    <location>
        <begin position="286"/>
        <end position="300"/>
    </location>
</feature>
<dbReference type="PROSITE" id="PS51166">
    <property type="entry name" value="CBM20"/>
    <property type="match status" value="1"/>
</dbReference>
<evidence type="ECO:0000259" key="2">
    <source>
        <dbReference type="PROSITE" id="PS51166"/>
    </source>
</evidence>
<dbReference type="Gene3D" id="2.60.40.10">
    <property type="entry name" value="Immunoglobulins"/>
    <property type="match status" value="1"/>
</dbReference>
<feature type="region of interest" description="Disordered" evidence="1">
    <location>
        <begin position="204"/>
        <end position="300"/>
    </location>
</feature>
<organism evidence="3">
    <name type="scientific">Chromera velia CCMP2878</name>
    <dbReference type="NCBI Taxonomy" id="1169474"/>
    <lineage>
        <taxon>Eukaryota</taxon>
        <taxon>Sar</taxon>
        <taxon>Alveolata</taxon>
        <taxon>Colpodellida</taxon>
        <taxon>Chromeraceae</taxon>
        <taxon>Chromera</taxon>
    </lineage>
</organism>
<dbReference type="InterPro" id="IPR013784">
    <property type="entry name" value="Carb-bd-like_fold"/>
</dbReference>
<dbReference type="EMBL" id="CDMZ01002862">
    <property type="protein sequence ID" value="CEM44187.1"/>
    <property type="molecule type" value="Genomic_DNA"/>
</dbReference>
<proteinExistence type="predicted"/>
<dbReference type="Pfam" id="PF00686">
    <property type="entry name" value="CBM_20"/>
    <property type="match status" value="1"/>
</dbReference>
<dbReference type="InterPro" id="IPR002044">
    <property type="entry name" value="CBM20"/>
</dbReference>
<dbReference type="SMART" id="SM01065">
    <property type="entry name" value="CBM_2"/>
    <property type="match status" value="1"/>
</dbReference>
<dbReference type="InterPro" id="IPR013783">
    <property type="entry name" value="Ig-like_fold"/>
</dbReference>
<reference evidence="3" key="1">
    <citation type="submission" date="2014-11" db="EMBL/GenBank/DDBJ databases">
        <authorList>
            <person name="Otto D Thomas"/>
            <person name="Naeem Raeece"/>
        </authorList>
    </citation>
    <scope>NUCLEOTIDE SEQUENCE</scope>
</reference>
<dbReference type="VEuPathDB" id="CryptoDB:Cvel_28121"/>
<dbReference type="GO" id="GO:2001070">
    <property type="term" value="F:starch binding"/>
    <property type="evidence" value="ECO:0007669"/>
    <property type="project" value="InterPro"/>
</dbReference>
<name>A0A0G4HJF9_9ALVE</name>
<accession>A0A0G4HJF9</accession>
<evidence type="ECO:0000256" key="1">
    <source>
        <dbReference type="SAM" id="MobiDB-lite"/>
    </source>
</evidence>
<feature type="domain" description="CBM20" evidence="2">
    <location>
        <begin position="1"/>
        <end position="107"/>
    </location>
</feature>
<evidence type="ECO:0000313" key="3">
    <source>
        <dbReference type="EMBL" id="CEM44187.1"/>
    </source>
</evidence>
<dbReference type="SUPFAM" id="SSF49452">
    <property type="entry name" value="Starch-binding domain-like"/>
    <property type="match status" value="1"/>
</dbReference>
<dbReference type="AlphaFoldDB" id="A0A0G4HJF9"/>